<gene>
    <name evidence="1" type="ORF">AWB75_02715</name>
</gene>
<keyword evidence="2" id="KW-1185">Reference proteome</keyword>
<organism evidence="1 2">
    <name type="scientific">Caballeronia catudaia</name>
    <dbReference type="NCBI Taxonomy" id="1777136"/>
    <lineage>
        <taxon>Bacteria</taxon>
        <taxon>Pseudomonadati</taxon>
        <taxon>Pseudomonadota</taxon>
        <taxon>Betaproteobacteria</taxon>
        <taxon>Burkholderiales</taxon>
        <taxon>Burkholderiaceae</taxon>
        <taxon>Caballeronia</taxon>
    </lineage>
</organism>
<dbReference type="EMBL" id="FCOF02000010">
    <property type="protein sequence ID" value="SAK62585.1"/>
    <property type="molecule type" value="Genomic_DNA"/>
</dbReference>
<dbReference type="Proteomes" id="UP000054870">
    <property type="component" value="Unassembled WGS sequence"/>
</dbReference>
<accession>A0A158AXT5</accession>
<dbReference type="Pfam" id="PF08907">
    <property type="entry name" value="DUF1853"/>
    <property type="match status" value="1"/>
</dbReference>
<dbReference type="AlphaFoldDB" id="A0A158AXT5"/>
<protein>
    <recommendedName>
        <fullName evidence="3">DUF1853 family protein</fullName>
    </recommendedName>
</protein>
<sequence length="330" mass="36650">MAAPASELARLVDRFDDVTVRDLAWLLFAPDLLQEGDVALARPLSSSAERDATLAWLQALDAAPQSLHDHARNPKLTRLGIYAESLIRYFLAHGPAARLIAANVPLRRQRRTIGECDFLLEAANGVRLHWELAVKFYLHIDDGDDDTSRAARLSDYVGPNLQDRFDLKHARLVTHQLGLTSRAEFAALGFEGPWRAQLFIKGRLFYHGLGGDRIEPAPEIGADHLRGWWLTASEWREARASPSDDKGDKRAWVVQPRMAWLASRRLDAAAAETLVSESAAIRTRLETTVAPTMIAAYVRDDTGGWKEESRGFIVPDGWPQEARAFAASAG</sequence>
<name>A0A158AXT5_9BURK</name>
<proteinExistence type="predicted"/>
<dbReference type="InterPro" id="IPR015003">
    <property type="entry name" value="DUF1853"/>
</dbReference>
<dbReference type="OrthoDB" id="378654at2"/>
<dbReference type="RefSeq" id="WP_061124600.1">
    <property type="nucleotide sequence ID" value="NZ_FCOF02000010.1"/>
</dbReference>
<evidence type="ECO:0000313" key="2">
    <source>
        <dbReference type="Proteomes" id="UP000054870"/>
    </source>
</evidence>
<reference evidence="1" key="1">
    <citation type="submission" date="2016-01" db="EMBL/GenBank/DDBJ databases">
        <authorList>
            <person name="Peeters C."/>
        </authorList>
    </citation>
    <scope>NUCLEOTIDE SEQUENCE [LARGE SCALE GENOMIC DNA]</scope>
    <source>
        <strain evidence="1">LMG 29318</strain>
    </source>
</reference>
<evidence type="ECO:0000313" key="1">
    <source>
        <dbReference type="EMBL" id="SAK62585.1"/>
    </source>
</evidence>
<evidence type="ECO:0008006" key="3">
    <source>
        <dbReference type="Google" id="ProtNLM"/>
    </source>
</evidence>
<comment type="caution">
    <text evidence="1">The sequence shown here is derived from an EMBL/GenBank/DDBJ whole genome shotgun (WGS) entry which is preliminary data.</text>
</comment>